<accession>F9DY50</accession>
<dbReference type="HOGENOM" id="CLU_2865583_0_0_9"/>
<name>F9DY50_9BACL</name>
<gene>
    <name evidence="1" type="ORF">HMPREF9372_3731</name>
</gene>
<organism evidence="1 2">
    <name type="scientific">Sporosarcina newyorkensis 2681</name>
    <dbReference type="NCBI Taxonomy" id="1027292"/>
    <lineage>
        <taxon>Bacteria</taxon>
        <taxon>Bacillati</taxon>
        <taxon>Bacillota</taxon>
        <taxon>Bacilli</taxon>
        <taxon>Bacillales</taxon>
        <taxon>Caryophanaceae</taxon>
        <taxon>Sporosarcina</taxon>
    </lineage>
</organism>
<reference evidence="1 2" key="1">
    <citation type="submission" date="2011-04" db="EMBL/GenBank/DDBJ databases">
        <authorList>
            <person name="Muzny D."/>
            <person name="Qin X."/>
            <person name="Deng J."/>
            <person name="Jiang H."/>
            <person name="Liu Y."/>
            <person name="Qu J."/>
            <person name="Song X.-Z."/>
            <person name="Zhang L."/>
            <person name="Thornton R."/>
            <person name="Coyle M."/>
            <person name="Francisco L."/>
            <person name="Jackson L."/>
            <person name="Javaid M."/>
            <person name="Korchina V."/>
            <person name="Kovar C."/>
            <person name="Mata R."/>
            <person name="Mathew T."/>
            <person name="Ngo R."/>
            <person name="Nguyen L."/>
            <person name="Nguyen N."/>
            <person name="Okwuonu G."/>
            <person name="Ongeri F."/>
            <person name="Pham C."/>
            <person name="Simmons D."/>
            <person name="Wilczek-Boney K."/>
            <person name="Hale W."/>
            <person name="Jakkamsetti A."/>
            <person name="Pham P."/>
            <person name="Ruth R."/>
            <person name="San Lucas F."/>
            <person name="Warren J."/>
            <person name="Zhang J."/>
            <person name="Zhao Z."/>
            <person name="Zhou C."/>
            <person name="Zhu D."/>
            <person name="Lee S."/>
            <person name="Bess C."/>
            <person name="Blankenburg K."/>
            <person name="Forbes L."/>
            <person name="Fu Q."/>
            <person name="Gubbala S."/>
            <person name="Hirani K."/>
            <person name="Jayaseelan J.C."/>
            <person name="Lara F."/>
            <person name="Munidasa M."/>
            <person name="Palculict T."/>
            <person name="Patil S."/>
            <person name="Pu L.-L."/>
            <person name="Saada N."/>
            <person name="Tang L."/>
            <person name="Weissenberger G."/>
            <person name="Zhu Y."/>
            <person name="Hemphill L."/>
            <person name="Shang Y."/>
            <person name="Youmans B."/>
            <person name="Ayvaz T."/>
            <person name="Ross M."/>
            <person name="Santibanez J."/>
            <person name="Aqrawi P."/>
            <person name="Gross S."/>
            <person name="Joshi V."/>
            <person name="Fowler G."/>
            <person name="Nazareth L."/>
            <person name="Reid J."/>
            <person name="Worley K."/>
            <person name="Petrosino J."/>
            <person name="Highlander S."/>
            <person name="Gibbs R."/>
        </authorList>
    </citation>
    <scope>NUCLEOTIDE SEQUENCE [LARGE SCALE GENOMIC DNA]</scope>
    <source>
        <strain evidence="1 2">2681</strain>
    </source>
</reference>
<dbReference type="Proteomes" id="UP000005316">
    <property type="component" value="Unassembled WGS sequence"/>
</dbReference>
<dbReference type="EMBL" id="AFPZ01000122">
    <property type="protein sequence ID" value="EGQ19263.1"/>
    <property type="molecule type" value="Genomic_DNA"/>
</dbReference>
<evidence type="ECO:0000313" key="1">
    <source>
        <dbReference type="EMBL" id="EGQ19263.1"/>
    </source>
</evidence>
<proteinExistence type="predicted"/>
<evidence type="ECO:0000313" key="2">
    <source>
        <dbReference type="Proteomes" id="UP000005316"/>
    </source>
</evidence>
<protein>
    <submittedName>
        <fullName evidence="1">Uncharacterized protein</fullName>
    </submittedName>
</protein>
<sequence length="64" mass="7690">MFNYVNLAGGIHEAPKRIQWHSLFLTVKVSRHLAFFIIHNIDLFAGRAVRFLLKEWRQYTWFGK</sequence>
<dbReference type="AlphaFoldDB" id="F9DY50"/>
<comment type="caution">
    <text evidence="1">The sequence shown here is derived from an EMBL/GenBank/DDBJ whole genome shotgun (WGS) entry which is preliminary data.</text>
</comment>